<keyword evidence="1" id="KW-0719">Serine esterase</keyword>
<keyword evidence="11" id="KW-0479">Metal-binding</keyword>
<evidence type="ECO:0000256" key="3">
    <source>
        <dbReference type="ARBA" id="ARBA00022801"/>
    </source>
</evidence>
<keyword evidence="8" id="KW-0449">Lipoprotein</keyword>
<gene>
    <name evidence="7" type="ordered locus">Fisuc_2348</name>
    <name evidence="8" type="ordered locus">FSU_2898</name>
</gene>
<keyword evidence="11" id="KW-0862">Zinc</keyword>
<protein>
    <submittedName>
        <fullName evidence="7">Cip2</fullName>
    </submittedName>
    <submittedName>
        <fullName evidence="8">Putative lipoprotein</fullName>
    </submittedName>
</protein>
<feature type="binding site" evidence="11">
    <location>
        <position position="491"/>
    </location>
    <ligand>
        <name>Zn(2+)</name>
        <dbReference type="ChEBI" id="CHEBI:29105"/>
        <label>2</label>
    </ligand>
</feature>
<reference evidence="8" key="3">
    <citation type="submission" date="2010-08" db="EMBL/GenBank/DDBJ databases">
        <authorList>
            <person name="Durkin A.S."/>
            <person name="Nelson K.E."/>
            <person name="Morrison M."/>
            <person name="Forsberg C.W."/>
            <person name="Wilson D.B."/>
            <person name="Russell J.B."/>
            <person name="Cann I.K.O."/>
            <person name="Mackie R.I."/>
            <person name="White B.A."/>
        </authorList>
    </citation>
    <scope>NUCLEOTIDE SEQUENCE</scope>
    <source>
        <strain evidence="8">S85</strain>
    </source>
</reference>
<dbReference type="HOGENOM" id="CLU_028869_1_1_0"/>
<feature type="chain" id="PRO_5003000209" evidence="5">
    <location>
        <begin position="20"/>
        <end position="536"/>
    </location>
</feature>
<name>C9RKY6_FIBSS</name>
<evidence type="ECO:0000313" key="10">
    <source>
        <dbReference type="Proteomes" id="UP000001497"/>
    </source>
</evidence>
<organism evidence="8 9">
    <name type="scientific">Fibrobacter succinogenes (strain ATCC 19169 / S85)</name>
    <dbReference type="NCBI Taxonomy" id="59374"/>
    <lineage>
        <taxon>Bacteria</taxon>
        <taxon>Pseudomonadati</taxon>
        <taxon>Fibrobacterota</taxon>
        <taxon>Fibrobacteria</taxon>
        <taxon>Fibrobacterales</taxon>
        <taxon>Fibrobacteraceae</taxon>
        <taxon>Fibrobacter</taxon>
    </lineage>
</organism>
<dbReference type="InterPro" id="IPR029058">
    <property type="entry name" value="AB_hydrolase_fold"/>
</dbReference>
<feature type="disulfide bond" evidence="11">
    <location>
        <begin position="163"/>
        <end position="197"/>
    </location>
</feature>
<dbReference type="GO" id="GO:0046872">
    <property type="term" value="F:metal ion binding"/>
    <property type="evidence" value="ECO:0007669"/>
    <property type="project" value="UniProtKB-KW"/>
</dbReference>
<dbReference type="GO" id="GO:0052689">
    <property type="term" value="F:carboxylic ester hydrolase activity"/>
    <property type="evidence" value="ECO:0007669"/>
    <property type="project" value="UniProtKB-KW"/>
</dbReference>
<dbReference type="SUPFAM" id="SSF53474">
    <property type="entry name" value="alpha/beta-Hydrolases"/>
    <property type="match status" value="1"/>
</dbReference>
<evidence type="ECO:0000313" key="7">
    <source>
        <dbReference type="EMBL" id="ACX75934.1"/>
    </source>
</evidence>
<keyword evidence="10" id="KW-1185">Reference proteome</keyword>
<evidence type="ECO:0000256" key="4">
    <source>
        <dbReference type="SAM" id="MobiDB-lite"/>
    </source>
</evidence>
<reference evidence="9" key="2">
    <citation type="submission" date="2010-08" db="EMBL/GenBank/DDBJ databases">
        <title>Complete sequence of Fibrobacter succinogenes subsp. succinogenes S85.</title>
        <authorList>
            <person name="Durkin A.S."/>
            <person name="Nelson K.E."/>
            <person name="Morrison M."/>
            <person name="Forsberg C.W."/>
            <person name="Wilson D.B."/>
            <person name="Russell J.B."/>
            <person name="Cann I.K.O."/>
            <person name="Mackie R.I."/>
            <person name="White B.A."/>
        </authorList>
    </citation>
    <scope>NUCLEOTIDE SEQUENCE [LARGE SCALE GENOMIC DNA]</scope>
    <source>
        <strain evidence="9">ATCC 19169 / S85</strain>
    </source>
</reference>
<evidence type="ECO:0000256" key="5">
    <source>
        <dbReference type="SAM" id="SignalP"/>
    </source>
</evidence>
<dbReference type="OrthoDB" id="9809261at2"/>
<evidence type="ECO:0000313" key="8">
    <source>
        <dbReference type="EMBL" id="ADL26191.1"/>
    </source>
</evidence>
<evidence type="ECO:0000313" key="9">
    <source>
        <dbReference type="Proteomes" id="UP000000517"/>
    </source>
</evidence>
<sequence length="536" mass="56550">MNKWMKVMPVAVAAFGLWACGDEAMTSAAQCTTKECLEQVGQSAGIISGGESSSSSYAENSVESSSDDGSGSQGPDSSADAQSPTSSSDVAISSGASSSSVAGPVLSSSSEALLESSSNAVSSSSRGHHHSSSSAAKPEVSSSSESTPPTPVNEFVEDHRSECQIGNIPSSVNNAKLPDPFMGLDGKRISSKADWKCRREEIGAMYEKLMFGTKPRNPEKVEGSYSGGKLTIKVTDKGKSGSFSVKISNAGTKDKPKPAMIGFGGGMMGGCGSLGNATNGLDIAQITFNPDDVAPESGGGMFFQLYNQGQGTIIAWAWGVSRIIDALEKTPEAGIDVKHLAMTGCSRWGKGTLAVGAFDERIALTIPQESGSGGASLWRVGAQVNKQKGKQFVQGLSSAGTEGKWMISSFKNYDGKENTLPFDQHMLVAMVAPRALLILDNAGQEWLGEVPSNYCGQASKEVYDALGATENYTYSQEGGHGHCQLPNGQFDEVKDFMNKFLLGKDAKTGKIDYTKNTQTINFKKSEWIDWETPSLK</sequence>
<dbReference type="Pfam" id="PF22244">
    <property type="entry name" value="GCE_fung"/>
    <property type="match status" value="1"/>
</dbReference>
<feature type="binding site" evidence="11">
    <location>
        <position position="159"/>
    </location>
    <ligand>
        <name>Zn(2+)</name>
        <dbReference type="ChEBI" id="CHEBI:29105"/>
        <label>1</label>
    </ligand>
</feature>
<dbReference type="STRING" id="59374.FSU_2898"/>
<feature type="domain" description="4-O-methyl-glucuronoyl methylesterase-like" evidence="6">
    <location>
        <begin position="232"/>
        <end position="467"/>
    </location>
</feature>
<feature type="region of interest" description="Disordered" evidence="4">
    <location>
        <begin position="47"/>
        <end position="104"/>
    </location>
</feature>
<evidence type="ECO:0000259" key="6">
    <source>
        <dbReference type="Pfam" id="PF22244"/>
    </source>
</evidence>
<dbReference type="eggNOG" id="COG1506">
    <property type="taxonomic scope" value="Bacteria"/>
</dbReference>
<reference evidence="11" key="4">
    <citation type="journal article" date="2024" name="Protein J.">
        <title>Structural, Biochemical, and Phylogenetic Analysis of Bacterial and Fungal Carbohydrate Esterase Family 15 Glucuronoyl Esterases in the Rumen.</title>
        <authorList>
            <person name="Gruninger R.J."/>
            <person name="Kevorkova M."/>
            <person name="Low K.E."/>
            <person name="Jones D.R."/>
            <person name="Worrall L."/>
            <person name="McAllister T.A."/>
            <person name="Abbott D.W."/>
        </authorList>
    </citation>
    <scope>X-RAY CRYSTALLOGRAPHY (1.90 ANGSTROMS) OF 152-536 IN COMPLEX WITH ZN(2+)</scope>
    <scope>DISULFIDE BONDS</scope>
</reference>
<proteinExistence type="evidence at protein level"/>
<feature type="compositionally biased region" description="Low complexity" evidence="4">
    <location>
        <begin position="132"/>
        <end position="147"/>
    </location>
</feature>
<dbReference type="InterPro" id="IPR054579">
    <property type="entry name" value="GCE-like_dom"/>
</dbReference>
<feature type="binding site" evidence="11">
    <location>
        <position position="488"/>
    </location>
    <ligand>
        <name>Zn(2+)</name>
        <dbReference type="ChEBI" id="CHEBI:29105"/>
        <label>2</label>
    </ligand>
</feature>
<accession>C9RKY6</accession>
<dbReference type="PATRIC" id="fig|59374.8.peg.2778"/>
<feature type="binding site" evidence="11">
    <location>
        <position position="360"/>
    </location>
    <ligand>
        <name>Zn(2+)</name>
        <dbReference type="ChEBI" id="CHEBI:29105"/>
        <label>1</label>
    </ligand>
</feature>
<reference evidence="7 10" key="1">
    <citation type="submission" date="2009-10" db="EMBL/GenBank/DDBJ databases">
        <title>Complete sequence of Fibrobacter succinogenes subsp. succinogenes S85.</title>
        <authorList>
            <consortium name="US DOE Joint Genome Institute"/>
            <person name="Lucas S."/>
            <person name="Copeland A."/>
            <person name="Lapidus A."/>
            <person name="Glavina del Rio T."/>
            <person name="Tice H."/>
            <person name="Bruce D."/>
            <person name="Goodwin L."/>
            <person name="Pitluck S."/>
            <person name="Chertkov O."/>
            <person name="Detter J.C."/>
            <person name="Han C."/>
            <person name="Tapia R."/>
            <person name="Larimer F."/>
            <person name="Land M."/>
            <person name="Hauser L."/>
            <person name="Kyrpides N."/>
            <person name="Mikhailova N."/>
            <person name="Weimer P.J."/>
            <person name="Stevenson D.M."/>
            <person name="Boyum J."/>
            <person name="Brumm P.I."/>
            <person name="Mead D."/>
        </authorList>
    </citation>
    <scope>NUCLEOTIDE SEQUENCE [LARGE SCALE GENOMIC DNA]</scope>
    <source>
        <strain evidence="10">ATCC 19169 / S85</strain>
        <strain evidence="7">S85</strain>
    </source>
</reference>
<keyword evidence="11" id="KW-0002">3D-structure</keyword>
<dbReference type="Proteomes" id="UP000000517">
    <property type="component" value="Chromosome"/>
</dbReference>
<dbReference type="ESTHER" id="fibss-c9rky6">
    <property type="family name" value="Glucuronoyl_esterase"/>
</dbReference>
<evidence type="ECO:0007829" key="11">
    <source>
        <dbReference type="PDB" id="8TRU"/>
    </source>
</evidence>
<keyword evidence="2 5" id="KW-0732">Signal</keyword>
<dbReference type="Proteomes" id="UP000001497">
    <property type="component" value="Chromosome"/>
</dbReference>
<dbReference type="PDB" id="8TRU">
    <property type="method" value="X-ray"/>
    <property type="resolution" value="1.90 A"/>
    <property type="chains" value="A=153-536"/>
</dbReference>
<dbReference type="KEGG" id="fsc:FSU_2898"/>
<dbReference type="EMBL" id="CP002158">
    <property type="protein sequence ID" value="ADL26191.1"/>
    <property type="molecule type" value="Genomic_DNA"/>
</dbReference>
<dbReference type="AlphaFoldDB" id="C9RKY6"/>
<feature type="disulfide bond" evidence="11">
    <location>
        <begin position="345"/>
        <end position="483"/>
    </location>
</feature>
<keyword evidence="3" id="KW-0378">Hydrolase</keyword>
<dbReference type="Gene3D" id="3.40.50.1820">
    <property type="entry name" value="alpha/beta hydrolase"/>
    <property type="match status" value="1"/>
</dbReference>
<dbReference type="SMR" id="C9RKY6"/>
<feature type="region of interest" description="Disordered" evidence="4">
    <location>
        <begin position="118"/>
        <end position="154"/>
    </location>
</feature>
<feature type="binding site" evidence="11">
    <location>
        <position position="492"/>
    </location>
    <ligand>
        <name>Zn(2+)</name>
        <dbReference type="ChEBI" id="CHEBI:29105"/>
        <label>2</label>
    </ligand>
</feature>
<feature type="signal peptide" evidence="5">
    <location>
        <begin position="1"/>
        <end position="19"/>
    </location>
</feature>
<evidence type="ECO:0000256" key="1">
    <source>
        <dbReference type="ARBA" id="ARBA00022487"/>
    </source>
</evidence>
<dbReference type="EMBL" id="CP001792">
    <property type="protein sequence ID" value="ACX75934.1"/>
    <property type="molecule type" value="Genomic_DNA"/>
</dbReference>
<dbReference type="RefSeq" id="WP_014546979.1">
    <property type="nucleotide sequence ID" value="NC_013410.1"/>
</dbReference>
<evidence type="ECO:0000256" key="2">
    <source>
        <dbReference type="ARBA" id="ARBA00022729"/>
    </source>
</evidence>
<dbReference type="KEGG" id="fsu:Fisuc_2348"/>